<dbReference type="AlphaFoldDB" id="A0A4T0MFK7"/>
<name>A0A4T0MFK7_9BASI</name>
<comment type="caution">
    <text evidence="2">The sequence shown here is derived from an EMBL/GenBank/DDBJ whole genome shotgun (WGS) entry which is preliminary data.</text>
</comment>
<evidence type="ECO:0000313" key="3">
    <source>
        <dbReference type="Proteomes" id="UP000310685"/>
    </source>
</evidence>
<feature type="compositionally biased region" description="Pro residues" evidence="1">
    <location>
        <begin position="16"/>
        <end position="30"/>
    </location>
</feature>
<accession>A0A4T0MFK7</accession>
<sequence>MSYYPPQQQQGGYYQQPPPPPQMAYAPQPPQEKSSGCCGGECDNQILADVAHAVVIRYVTVVSALSVHFAAVSSREDKKIETNDEQALLLRLSKIVYVKVDIV</sequence>
<dbReference type="EMBL" id="SPRC01000010">
    <property type="protein sequence ID" value="TIB81136.1"/>
    <property type="molecule type" value="Genomic_DNA"/>
</dbReference>
<evidence type="ECO:0000256" key="1">
    <source>
        <dbReference type="SAM" id="MobiDB-lite"/>
    </source>
</evidence>
<proteinExistence type="predicted"/>
<feature type="compositionally biased region" description="Low complexity" evidence="1">
    <location>
        <begin position="1"/>
        <end position="15"/>
    </location>
</feature>
<evidence type="ECO:0000313" key="2">
    <source>
        <dbReference type="EMBL" id="TIB81136.1"/>
    </source>
</evidence>
<dbReference type="Proteomes" id="UP000310685">
    <property type="component" value="Unassembled WGS sequence"/>
</dbReference>
<protein>
    <submittedName>
        <fullName evidence="2">Uncharacterized protein</fullName>
    </submittedName>
</protein>
<feature type="region of interest" description="Disordered" evidence="1">
    <location>
        <begin position="1"/>
        <end position="36"/>
    </location>
</feature>
<gene>
    <name evidence="2" type="ORF">E3Q22_01435</name>
</gene>
<organism evidence="2 3">
    <name type="scientific">Wallemia mellicola</name>
    <dbReference type="NCBI Taxonomy" id="1708541"/>
    <lineage>
        <taxon>Eukaryota</taxon>
        <taxon>Fungi</taxon>
        <taxon>Dikarya</taxon>
        <taxon>Basidiomycota</taxon>
        <taxon>Wallemiomycotina</taxon>
        <taxon>Wallemiomycetes</taxon>
        <taxon>Wallemiales</taxon>
        <taxon>Wallemiaceae</taxon>
        <taxon>Wallemia</taxon>
    </lineage>
</organism>
<reference evidence="2 3" key="1">
    <citation type="submission" date="2019-03" db="EMBL/GenBank/DDBJ databases">
        <title>Sequencing 25 genomes of Wallemia mellicola.</title>
        <authorList>
            <person name="Gostincar C."/>
        </authorList>
    </citation>
    <scope>NUCLEOTIDE SEQUENCE [LARGE SCALE GENOMIC DNA]</scope>
    <source>
        <strain evidence="2 3">EXF-6152</strain>
    </source>
</reference>